<feature type="compositionally biased region" description="Low complexity" evidence="2">
    <location>
        <begin position="15"/>
        <end position="27"/>
    </location>
</feature>
<keyword evidence="3" id="KW-0472">Membrane</keyword>
<evidence type="ECO:0000256" key="3">
    <source>
        <dbReference type="SAM" id="Phobius"/>
    </source>
</evidence>
<evidence type="ECO:0000256" key="1">
    <source>
        <dbReference type="SAM" id="Coils"/>
    </source>
</evidence>
<feature type="compositionally biased region" description="Basic and acidic residues" evidence="2">
    <location>
        <begin position="356"/>
        <end position="383"/>
    </location>
</feature>
<evidence type="ECO:0000313" key="4">
    <source>
        <dbReference type="EMBL" id="TLD71450.1"/>
    </source>
</evidence>
<accession>A0A5R8KGN0</accession>
<dbReference type="Proteomes" id="UP000306196">
    <property type="component" value="Unassembled WGS sequence"/>
</dbReference>
<keyword evidence="3" id="KW-1133">Transmembrane helix</keyword>
<sequence length="404" mass="44258">MPRRKPLLADDDDVPVLSPSSSASAAPAPAPTSYIVKTNRPTNQRRGGSILKLLGLILLCNLLIIGAFGAWYYNTINDQIDQRLSGHPVPVRPNNPNPPSTSPAPATSVAANTDSNLAEKFADLQAQLQATQKRLAETEQATKALANRTQQAPTVPPPPAVAVAPALTPATPLTDDFLLLKERNRLTAYADEAIATANRAPYEQLWKSMDDPRLATLVHATRAEILRVQNYYLSGSRLDRFDIPVGDYYPDAAALRDTQLSDEQLIRLLGNPEHPWQVRLKAANLLGLRRSTTVGDALTKAIKSDPNLDVVKEATFSFEQLTGYRAQLFEIDTLESWWKQYTESPPPNAPPLTPEKPAKTAEKSADKTKEKAKEKPPTPEKKSSAPSDTEMPELKLPEELPTDS</sequence>
<evidence type="ECO:0000256" key="2">
    <source>
        <dbReference type="SAM" id="MobiDB-lite"/>
    </source>
</evidence>
<feature type="compositionally biased region" description="Pro residues" evidence="2">
    <location>
        <begin position="90"/>
        <end position="102"/>
    </location>
</feature>
<name>A0A5R8KGN0_9BACT</name>
<evidence type="ECO:0008006" key="6">
    <source>
        <dbReference type="Google" id="ProtNLM"/>
    </source>
</evidence>
<organism evidence="4 5">
    <name type="scientific">Phragmitibacter flavus</name>
    <dbReference type="NCBI Taxonomy" id="2576071"/>
    <lineage>
        <taxon>Bacteria</taxon>
        <taxon>Pseudomonadati</taxon>
        <taxon>Verrucomicrobiota</taxon>
        <taxon>Verrucomicrobiia</taxon>
        <taxon>Verrucomicrobiales</taxon>
        <taxon>Verrucomicrobiaceae</taxon>
        <taxon>Phragmitibacter</taxon>
    </lineage>
</organism>
<proteinExistence type="predicted"/>
<feature type="compositionally biased region" description="Pro residues" evidence="2">
    <location>
        <begin position="344"/>
        <end position="354"/>
    </location>
</feature>
<feature type="region of interest" description="Disordered" evidence="2">
    <location>
        <begin position="342"/>
        <end position="404"/>
    </location>
</feature>
<reference evidence="4 5" key="1">
    <citation type="submission" date="2019-05" db="EMBL/GenBank/DDBJ databases">
        <title>Verrucobacter flavum gen. nov., sp. nov. a new member of the family Verrucomicrobiaceae.</title>
        <authorList>
            <person name="Szuroczki S."/>
            <person name="Abbaszade G."/>
            <person name="Szabo A."/>
            <person name="Felfoldi T."/>
            <person name="Schumann P."/>
            <person name="Boka K."/>
            <person name="Keki Z."/>
            <person name="Toumi M."/>
            <person name="Toth E."/>
        </authorList>
    </citation>
    <scope>NUCLEOTIDE SEQUENCE [LARGE SCALE GENOMIC DNA]</scope>
    <source>
        <strain evidence="4 5">MG-N-17</strain>
    </source>
</reference>
<comment type="caution">
    <text evidence="4">The sequence shown here is derived from an EMBL/GenBank/DDBJ whole genome shotgun (WGS) entry which is preliminary data.</text>
</comment>
<dbReference type="RefSeq" id="WP_206170919.1">
    <property type="nucleotide sequence ID" value="NZ_VAUV01000005.1"/>
</dbReference>
<evidence type="ECO:0000313" key="5">
    <source>
        <dbReference type="Proteomes" id="UP000306196"/>
    </source>
</evidence>
<gene>
    <name evidence="4" type="ORF">FEM03_07955</name>
</gene>
<feature type="coiled-coil region" evidence="1">
    <location>
        <begin position="121"/>
        <end position="148"/>
    </location>
</feature>
<dbReference type="AlphaFoldDB" id="A0A5R8KGN0"/>
<keyword evidence="3" id="KW-0812">Transmembrane</keyword>
<keyword evidence="1" id="KW-0175">Coiled coil</keyword>
<feature type="region of interest" description="Disordered" evidence="2">
    <location>
        <begin position="1"/>
        <end position="41"/>
    </location>
</feature>
<feature type="region of interest" description="Disordered" evidence="2">
    <location>
        <begin position="85"/>
        <end position="109"/>
    </location>
</feature>
<dbReference type="EMBL" id="VAUV01000005">
    <property type="protein sequence ID" value="TLD71450.1"/>
    <property type="molecule type" value="Genomic_DNA"/>
</dbReference>
<feature type="transmembrane region" description="Helical" evidence="3">
    <location>
        <begin position="50"/>
        <end position="73"/>
    </location>
</feature>
<keyword evidence="5" id="KW-1185">Reference proteome</keyword>
<protein>
    <recommendedName>
        <fullName evidence="6">HEAT repeat domain-containing protein</fullName>
    </recommendedName>
</protein>